<sequence>MSSEKDLDTAFQEAYEKASNTSQKFPPDIMLMFYAYYKQATESSGIYITPPGRKDVRNAFKLNALLQIKGISVEEAKRKYIEMVNEYITE</sequence>
<dbReference type="Gene3D" id="1.20.80.10">
    <property type="match status" value="1"/>
</dbReference>
<dbReference type="InterPro" id="IPR014352">
    <property type="entry name" value="FERM/acyl-CoA-bd_prot_sf"/>
</dbReference>
<keyword evidence="1" id="KW-0446">Lipid-binding</keyword>
<reference evidence="3" key="2">
    <citation type="submission" date="2020-09" db="EMBL/GenBank/DDBJ databases">
        <authorList>
            <person name="Sun Q."/>
            <person name="Kim S."/>
        </authorList>
    </citation>
    <scope>NUCLEOTIDE SEQUENCE</scope>
    <source>
        <strain evidence="3">KCTC 12719</strain>
    </source>
</reference>
<dbReference type="PRINTS" id="PR00689">
    <property type="entry name" value="ACOABINDINGP"/>
</dbReference>
<reference evidence="3" key="1">
    <citation type="journal article" date="2014" name="Int. J. Syst. Evol. Microbiol.">
        <title>Complete genome sequence of Corynebacterium casei LMG S-19264T (=DSM 44701T), isolated from a smear-ripened cheese.</title>
        <authorList>
            <consortium name="US DOE Joint Genome Institute (JGI-PGF)"/>
            <person name="Walter F."/>
            <person name="Albersmeier A."/>
            <person name="Kalinowski J."/>
            <person name="Ruckert C."/>
        </authorList>
    </citation>
    <scope>NUCLEOTIDE SEQUENCE</scope>
    <source>
        <strain evidence="3">KCTC 12719</strain>
    </source>
</reference>
<dbReference type="PANTHER" id="PTHR23310:SF62">
    <property type="entry name" value="ACYL-COA BINDING PROTEIN 1, ISOFORM A"/>
    <property type="match status" value="1"/>
</dbReference>
<evidence type="ECO:0000256" key="1">
    <source>
        <dbReference type="ARBA" id="ARBA00023121"/>
    </source>
</evidence>
<dbReference type="RefSeq" id="WP_189606052.1">
    <property type="nucleotide sequence ID" value="NZ_BMXB01000020.1"/>
</dbReference>
<dbReference type="GO" id="GO:0000062">
    <property type="term" value="F:fatty-acyl-CoA binding"/>
    <property type="evidence" value="ECO:0007669"/>
    <property type="project" value="InterPro"/>
</dbReference>
<gene>
    <name evidence="3" type="ORF">GCM10007103_32600</name>
</gene>
<dbReference type="Proteomes" id="UP000610456">
    <property type="component" value="Unassembled WGS sequence"/>
</dbReference>
<evidence type="ECO:0000313" key="3">
    <source>
        <dbReference type="EMBL" id="GHA49192.1"/>
    </source>
</evidence>
<proteinExistence type="predicted"/>
<dbReference type="EMBL" id="BMXB01000020">
    <property type="protein sequence ID" value="GHA49192.1"/>
    <property type="molecule type" value="Genomic_DNA"/>
</dbReference>
<dbReference type="AlphaFoldDB" id="A0A918SKN2"/>
<dbReference type="InterPro" id="IPR035984">
    <property type="entry name" value="Acyl-CoA-binding_sf"/>
</dbReference>
<name>A0A918SKN2_9FLAO</name>
<comment type="caution">
    <text evidence="3">The sequence shown here is derived from an EMBL/GenBank/DDBJ whole genome shotgun (WGS) entry which is preliminary data.</text>
</comment>
<keyword evidence="4" id="KW-1185">Reference proteome</keyword>
<evidence type="ECO:0000259" key="2">
    <source>
        <dbReference type="PROSITE" id="PS51228"/>
    </source>
</evidence>
<accession>A0A918SKN2</accession>
<dbReference type="SUPFAM" id="SSF47027">
    <property type="entry name" value="Acyl-CoA binding protein"/>
    <property type="match status" value="1"/>
</dbReference>
<organism evidence="3 4">
    <name type="scientific">Salinimicrobium marinum</name>
    <dbReference type="NCBI Taxonomy" id="680283"/>
    <lineage>
        <taxon>Bacteria</taxon>
        <taxon>Pseudomonadati</taxon>
        <taxon>Bacteroidota</taxon>
        <taxon>Flavobacteriia</taxon>
        <taxon>Flavobacteriales</taxon>
        <taxon>Flavobacteriaceae</taxon>
        <taxon>Salinimicrobium</taxon>
    </lineage>
</organism>
<evidence type="ECO:0000313" key="4">
    <source>
        <dbReference type="Proteomes" id="UP000610456"/>
    </source>
</evidence>
<protein>
    <submittedName>
        <fullName evidence="3">Acyl-CoA-binding protein</fullName>
    </submittedName>
</protein>
<feature type="domain" description="ACB" evidence="2">
    <location>
        <begin position="7"/>
        <end position="90"/>
    </location>
</feature>
<dbReference type="Pfam" id="PF00887">
    <property type="entry name" value="ACBP"/>
    <property type="match status" value="1"/>
</dbReference>
<dbReference type="PROSITE" id="PS51228">
    <property type="entry name" value="ACB_2"/>
    <property type="match status" value="1"/>
</dbReference>
<dbReference type="PANTHER" id="PTHR23310">
    <property type="entry name" value="ACYL-COA-BINDING PROTEIN, ACBP"/>
    <property type="match status" value="1"/>
</dbReference>
<dbReference type="InterPro" id="IPR000582">
    <property type="entry name" value="Acyl-CoA-binding_protein"/>
</dbReference>
<dbReference type="GO" id="GO:0006631">
    <property type="term" value="P:fatty acid metabolic process"/>
    <property type="evidence" value="ECO:0007669"/>
    <property type="project" value="TreeGrafter"/>
</dbReference>